<feature type="domain" description="Enoyl reductase (ER)" evidence="7">
    <location>
        <begin position="12"/>
        <end position="363"/>
    </location>
</feature>
<dbReference type="InterPro" id="IPR002328">
    <property type="entry name" value="ADH_Zn_CS"/>
</dbReference>
<dbReference type="CDD" id="cd08278">
    <property type="entry name" value="benzyl_alcohol_DH"/>
    <property type="match status" value="1"/>
</dbReference>
<dbReference type="Pfam" id="PF08240">
    <property type="entry name" value="ADH_N"/>
    <property type="match status" value="1"/>
</dbReference>
<dbReference type="GO" id="GO:0008270">
    <property type="term" value="F:zinc ion binding"/>
    <property type="evidence" value="ECO:0007669"/>
    <property type="project" value="InterPro"/>
</dbReference>
<dbReference type="GO" id="GO:0005829">
    <property type="term" value="C:cytosol"/>
    <property type="evidence" value="ECO:0007669"/>
    <property type="project" value="TreeGrafter"/>
</dbReference>
<evidence type="ECO:0000313" key="8">
    <source>
        <dbReference type="EMBL" id="NYG58286.1"/>
    </source>
</evidence>
<evidence type="ECO:0000313" key="9">
    <source>
        <dbReference type="Proteomes" id="UP000540656"/>
    </source>
</evidence>
<keyword evidence="2 6" id="KW-0479">Metal-binding</keyword>
<dbReference type="GO" id="GO:0046294">
    <property type="term" value="P:formaldehyde catabolic process"/>
    <property type="evidence" value="ECO:0007669"/>
    <property type="project" value="TreeGrafter"/>
</dbReference>
<comment type="caution">
    <text evidence="8">The sequence shown here is derived from an EMBL/GenBank/DDBJ whole genome shotgun (WGS) entry which is preliminary data.</text>
</comment>
<comment type="similarity">
    <text evidence="1 6">Belongs to the zinc-containing alcohol dehydrogenase family.</text>
</comment>
<sequence length="365" mass="37751">MRTTAALVESPGGDFVLEEVELSEPRADEVLLRVVATGLCHTDLSVRDTLPAEMFPRVFGHEGAGVVEAVGAEVTGIAVGDHVVASFNSCRTCENCTTLGPGYCSETVVLNYMGFRPDGSTTYSRNDAPLYGSFFGQSTFARHAIASADNLVVVDKSLDLARLGPYGCAFQTGAGTVLNVLQPGPEDSLVVYGVGAVGVAALAAARAEGVGTVIAVDLQPARLDVAATHGAIPLNPADLGETSLVDKIKELTGGGPSHSVDTTGVAAVIKDAVAALRPRGEMVVLGLGAPTFELDAVDLMMNGKVVRGSVEGDSDPKVMIPRLLELAASGAFDVDSLITTYPFDRINDAAADVLAGKVVKPVLVW</sequence>
<keyword evidence="4 8" id="KW-0560">Oxidoreductase</keyword>
<dbReference type="GO" id="GO:0051903">
    <property type="term" value="F:S-(hydroxymethyl)glutathione dehydrogenase [NAD(P)+] activity"/>
    <property type="evidence" value="ECO:0007669"/>
    <property type="project" value="TreeGrafter"/>
</dbReference>
<reference evidence="8 9" key="1">
    <citation type="submission" date="2020-07" db="EMBL/GenBank/DDBJ databases">
        <title>Sequencing the genomes of 1000 actinobacteria strains.</title>
        <authorList>
            <person name="Klenk H.-P."/>
        </authorList>
    </citation>
    <scope>NUCLEOTIDE SEQUENCE [LARGE SCALE GENOMIC DNA]</scope>
    <source>
        <strain evidence="8 9">DSM 23819</strain>
    </source>
</reference>
<keyword evidence="5" id="KW-0520">NAD</keyword>
<evidence type="ECO:0000256" key="2">
    <source>
        <dbReference type="ARBA" id="ARBA00022723"/>
    </source>
</evidence>
<dbReference type="PANTHER" id="PTHR43880:SF12">
    <property type="entry name" value="ALCOHOL DEHYDROGENASE CLASS-3"/>
    <property type="match status" value="1"/>
</dbReference>
<dbReference type="Gene3D" id="3.40.50.720">
    <property type="entry name" value="NAD(P)-binding Rossmann-like Domain"/>
    <property type="match status" value="1"/>
</dbReference>
<accession>A0A7Y9UQ67</accession>
<dbReference type="InterPro" id="IPR036291">
    <property type="entry name" value="NAD(P)-bd_dom_sf"/>
</dbReference>
<evidence type="ECO:0000256" key="3">
    <source>
        <dbReference type="ARBA" id="ARBA00022833"/>
    </source>
</evidence>
<dbReference type="SUPFAM" id="SSF51735">
    <property type="entry name" value="NAD(P)-binding Rossmann-fold domains"/>
    <property type="match status" value="1"/>
</dbReference>
<dbReference type="AlphaFoldDB" id="A0A7Y9UQ67"/>
<gene>
    <name evidence="8" type="ORF">BJ980_001209</name>
</gene>
<keyword evidence="9" id="KW-1185">Reference proteome</keyword>
<dbReference type="Proteomes" id="UP000540656">
    <property type="component" value="Unassembled WGS sequence"/>
</dbReference>
<dbReference type="Gene3D" id="3.90.180.10">
    <property type="entry name" value="Medium-chain alcohol dehydrogenases, catalytic domain"/>
    <property type="match status" value="1"/>
</dbReference>
<dbReference type="SUPFAM" id="SSF50129">
    <property type="entry name" value="GroES-like"/>
    <property type="match status" value="1"/>
</dbReference>
<organism evidence="8 9">
    <name type="scientific">Nocardioides daedukensis</name>
    <dbReference type="NCBI Taxonomy" id="634462"/>
    <lineage>
        <taxon>Bacteria</taxon>
        <taxon>Bacillati</taxon>
        <taxon>Actinomycetota</taxon>
        <taxon>Actinomycetes</taxon>
        <taxon>Propionibacteriales</taxon>
        <taxon>Nocardioidaceae</taxon>
        <taxon>Nocardioides</taxon>
    </lineage>
</organism>
<dbReference type="EMBL" id="JACCAA010000001">
    <property type="protein sequence ID" value="NYG58286.1"/>
    <property type="molecule type" value="Genomic_DNA"/>
</dbReference>
<dbReference type="PROSITE" id="PS00059">
    <property type="entry name" value="ADH_ZINC"/>
    <property type="match status" value="1"/>
</dbReference>
<evidence type="ECO:0000256" key="4">
    <source>
        <dbReference type="ARBA" id="ARBA00023002"/>
    </source>
</evidence>
<dbReference type="InterPro" id="IPR013154">
    <property type="entry name" value="ADH-like_N"/>
</dbReference>
<dbReference type="InterPro" id="IPR013149">
    <property type="entry name" value="ADH-like_C"/>
</dbReference>
<evidence type="ECO:0000256" key="5">
    <source>
        <dbReference type="ARBA" id="ARBA00023027"/>
    </source>
</evidence>
<name>A0A7Y9UQ67_9ACTN</name>
<evidence type="ECO:0000256" key="1">
    <source>
        <dbReference type="ARBA" id="ARBA00008072"/>
    </source>
</evidence>
<dbReference type="RefSeq" id="WP_179501461.1">
    <property type="nucleotide sequence ID" value="NZ_JACCAA010000001.1"/>
</dbReference>
<dbReference type="Pfam" id="PF00107">
    <property type="entry name" value="ADH_zinc_N"/>
    <property type="match status" value="1"/>
</dbReference>
<keyword evidence="3 6" id="KW-0862">Zinc</keyword>
<proteinExistence type="inferred from homology"/>
<dbReference type="InterPro" id="IPR020843">
    <property type="entry name" value="ER"/>
</dbReference>
<evidence type="ECO:0000256" key="6">
    <source>
        <dbReference type="RuleBase" id="RU361277"/>
    </source>
</evidence>
<comment type="cofactor">
    <cofactor evidence="6">
        <name>Zn(2+)</name>
        <dbReference type="ChEBI" id="CHEBI:29105"/>
    </cofactor>
</comment>
<protein>
    <submittedName>
        <fullName evidence="8">Aryl-alcohol dehydrogenase</fullName>
        <ecNumber evidence="8">1.1.1.90</ecNumber>
    </submittedName>
</protein>
<dbReference type="InterPro" id="IPR011032">
    <property type="entry name" value="GroES-like_sf"/>
</dbReference>
<dbReference type="GO" id="GO:0018456">
    <property type="term" value="F:aryl-alcohol dehydrogenase (NAD+) activity"/>
    <property type="evidence" value="ECO:0007669"/>
    <property type="project" value="UniProtKB-EC"/>
</dbReference>
<dbReference type="PANTHER" id="PTHR43880">
    <property type="entry name" value="ALCOHOL DEHYDROGENASE"/>
    <property type="match status" value="1"/>
</dbReference>
<evidence type="ECO:0000259" key="7">
    <source>
        <dbReference type="SMART" id="SM00829"/>
    </source>
</evidence>
<dbReference type="EC" id="1.1.1.90" evidence="8"/>
<dbReference type="SMART" id="SM00829">
    <property type="entry name" value="PKS_ER"/>
    <property type="match status" value="1"/>
</dbReference>